<feature type="region of interest" description="Disordered" evidence="1">
    <location>
        <begin position="130"/>
        <end position="152"/>
    </location>
</feature>
<dbReference type="InterPro" id="IPR001763">
    <property type="entry name" value="Rhodanese-like_dom"/>
</dbReference>
<feature type="compositionally biased region" description="Polar residues" evidence="1">
    <location>
        <begin position="137"/>
        <end position="152"/>
    </location>
</feature>
<dbReference type="PROSITE" id="PS50206">
    <property type="entry name" value="RHODANESE_3"/>
    <property type="match status" value="1"/>
</dbReference>
<dbReference type="SUPFAM" id="SSF52821">
    <property type="entry name" value="Rhodanese/Cell cycle control phosphatase"/>
    <property type="match status" value="1"/>
</dbReference>
<gene>
    <name evidence="3" type="ORF">BC349_05540</name>
</gene>
<protein>
    <submittedName>
        <fullName evidence="3">Sulfurtransferase</fullName>
    </submittedName>
</protein>
<dbReference type="InterPro" id="IPR036873">
    <property type="entry name" value="Rhodanese-like_dom_sf"/>
</dbReference>
<reference evidence="3 4" key="1">
    <citation type="submission" date="2016-07" db="EMBL/GenBank/DDBJ databases">
        <title>Genome analysis of Flavihumibacter stibioxidans YS-17.</title>
        <authorList>
            <person name="Shi K."/>
            <person name="Han Y."/>
            <person name="Wang G."/>
        </authorList>
    </citation>
    <scope>NUCLEOTIDE SEQUENCE [LARGE SCALE GENOMIC DNA]</scope>
    <source>
        <strain evidence="3 4">YS-17</strain>
    </source>
</reference>
<dbReference type="Proteomes" id="UP000765802">
    <property type="component" value="Unassembled WGS sequence"/>
</dbReference>
<evidence type="ECO:0000256" key="1">
    <source>
        <dbReference type="SAM" id="MobiDB-lite"/>
    </source>
</evidence>
<evidence type="ECO:0000313" key="4">
    <source>
        <dbReference type="Proteomes" id="UP000765802"/>
    </source>
</evidence>
<dbReference type="RefSeq" id="WP_187255720.1">
    <property type="nucleotide sequence ID" value="NZ_JBHULF010000006.1"/>
</dbReference>
<comment type="caution">
    <text evidence="3">The sequence shown here is derived from an EMBL/GenBank/DDBJ whole genome shotgun (WGS) entry which is preliminary data.</text>
</comment>
<dbReference type="Gene3D" id="3.40.250.10">
    <property type="entry name" value="Rhodanese-like domain"/>
    <property type="match status" value="1"/>
</dbReference>
<dbReference type="InterPro" id="IPR050229">
    <property type="entry name" value="GlpE_sulfurtransferase"/>
</dbReference>
<name>A0ABR7M5Z9_9BACT</name>
<feature type="domain" description="Rhodanese" evidence="2">
    <location>
        <begin position="20"/>
        <end position="112"/>
    </location>
</feature>
<dbReference type="EMBL" id="MBUA01000001">
    <property type="protein sequence ID" value="MBC6490417.1"/>
    <property type="molecule type" value="Genomic_DNA"/>
</dbReference>
<dbReference type="PANTHER" id="PTHR43031:SF1">
    <property type="entry name" value="PYRIDINE NUCLEOTIDE-DISULPHIDE OXIDOREDUCTASE"/>
    <property type="match status" value="1"/>
</dbReference>
<keyword evidence="4" id="KW-1185">Reference proteome</keyword>
<accession>A0ABR7M5Z9</accession>
<dbReference type="Pfam" id="PF00581">
    <property type="entry name" value="Rhodanese"/>
    <property type="match status" value="1"/>
</dbReference>
<sequence>METKQTLVNEICPTTTQAWVKRGALLVDVREKDEVEQLAYDVPNLVHIPLSEFEIRYKELPFDREMVIVCRGGGRSLRAAGFLINNGYDPLKVVNMKHGIIRWVQKGFPTKGDTTTVTGSNTSTGCCGSTAPKKETNSCCDSSPNSDGSKCC</sequence>
<evidence type="ECO:0000259" key="2">
    <source>
        <dbReference type="PROSITE" id="PS50206"/>
    </source>
</evidence>
<dbReference type="PANTHER" id="PTHR43031">
    <property type="entry name" value="FAD-DEPENDENT OXIDOREDUCTASE"/>
    <property type="match status" value="1"/>
</dbReference>
<dbReference type="SMART" id="SM00450">
    <property type="entry name" value="RHOD"/>
    <property type="match status" value="1"/>
</dbReference>
<proteinExistence type="predicted"/>
<dbReference type="CDD" id="cd00158">
    <property type="entry name" value="RHOD"/>
    <property type="match status" value="1"/>
</dbReference>
<organism evidence="3 4">
    <name type="scientific">Flavihumibacter stibioxidans</name>
    <dbReference type="NCBI Taxonomy" id="1834163"/>
    <lineage>
        <taxon>Bacteria</taxon>
        <taxon>Pseudomonadati</taxon>
        <taxon>Bacteroidota</taxon>
        <taxon>Chitinophagia</taxon>
        <taxon>Chitinophagales</taxon>
        <taxon>Chitinophagaceae</taxon>
        <taxon>Flavihumibacter</taxon>
    </lineage>
</organism>
<evidence type="ECO:0000313" key="3">
    <source>
        <dbReference type="EMBL" id="MBC6490417.1"/>
    </source>
</evidence>